<evidence type="ECO:0000259" key="9">
    <source>
        <dbReference type="PROSITE" id="PS51465"/>
    </source>
</evidence>
<feature type="transmembrane region" description="Helical" evidence="8">
    <location>
        <begin position="105"/>
        <end position="124"/>
    </location>
</feature>
<sequence>LFTPASAGHLSTMADALAEVEPKAAQPQRGKNTLAVEAEKGKKKSRLLRTVPASLIKFRAFQNREKVQAGATPPVTKKTKENLEGPCGLGCIVIPSCQRLNNFHCFLFFYSLLITSQGIVFGLVDLSIDTFEKESHLNNMENLLLSLTYDISSCLIVLFIAYYGGRGNIPRWITFSSFLVGFGSLLFAFPYFSGGNDRASVDIEDICQEMKTITVFFIDNSVATHSAGIYIGNADDSDEHQRQLRNWWIYFGLVSLIAWSTLIPLSCFPHSVRGTAKIKAEKRKHPHPFDGEIKDQEFGPINIKDLFATIWVLLKNPVFICLALTKASESLVFIGASEYLPIYIENQFLLKHSTATKIAGFVLLPGGGLGQLLGGIIVSKLRMSCKALMRFVMVTSVISLTFFGFVIFVHCNPIPLAGINEDYAGTGQLGNLTAPCNSHCKCSSSFYSTICGRDNIGYFSPCFAGCTQSKKLNDQQAYYNCSCIKEGLTTSDDQGDFIDARPGACDAKCYKLPLFIAFIFSTILFSVFSGIPCTLNILRIVSDNHRSLALGLTYVILRMFGTIPGPILFKMAGATSCIFRGTEYCGKTGRCWIYNKTKMAYFMVGICSICKVFTIFFTAIAFCLYKCLSKEDSNILNIPVKNLKVKKKGKN</sequence>
<organism evidence="10">
    <name type="scientific">Ursus maritimus</name>
    <name type="common">Polar bear</name>
    <name type="synonym">Thalarctos maritimus</name>
    <dbReference type="NCBI Taxonomy" id="29073"/>
    <lineage>
        <taxon>Eukaryota</taxon>
        <taxon>Metazoa</taxon>
        <taxon>Chordata</taxon>
        <taxon>Craniata</taxon>
        <taxon>Vertebrata</taxon>
        <taxon>Euteleostomi</taxon>
        <taxon>Mammalia</taxon>
        <taxon>Eutheria</taxon>
        <taxon>Laurasiatheria</taxon>
        <taxon>Carnivora</taxon>
        <taxon>Caniformia</taxon>
        <taxon>Ursidae</taxon>
        <taxon>Ursus</taxon>
    </lineage>
</organism>
<evidence type="ECO:0000256" key="6">
    <source>
        <dbReference type="ARBA" id="ARBA00023136"/>
    </source>
</evidence>
<dbReference type="PROSITE" id="PS51465">
    <property type="entry name" value="KAZAL_2"/>
    <property type="match status" value="1"/>
</dbReference>
<evidence type="ECO:0000256" key="2">
    <source>
        <dbReference type="ARBA" id="ARBA00009657"/>
    </source>
</evidence>
<dbReference type="FunFam" id="1.20.1250.20:FF:000384">
    <property type="entry name" value="Solute carrier organic anion transporter family member"/>
    <property type="match status" value="1"/>
</dbReference>
<evidence type="ECO:0000256" key="3">
    <source>
        <dbReference type="ARBA" id="ARBA00022475"/>
    </source>
</evidence>
<keyword evidence="5 8" id="KW-1133">Transmembrane helix</keyword>
<dbReference type="OMA" id="IFVHCNP"/>
<feature type="transmembrane region" description="Helical" evidence="8">
    <location>
        <begin position="514"/>
        <end position="535"/>
    </location>
</feature>
<evidence type="ECO:0000256" key="5">
    <source>
        <dbReference type="ARBA" id="ARBA00022989"/>
    </source>
</evidence>
<comment type="subcellular location">
    <subcellularLocation>
        <location evidence="1">Cell membrane</location>
        <topology evidence="1">Multi-pass membrane protein</topology>
    </subcellularLocation>
</comment>
<keyword evidence="4 8" id="KW-0812">Transmembrane</keyword>
<reference evidence="10" key="1">
    <citation type="submission" date="2019-03" db="UniProtKB">
        <authorList>
            <consortium name="Ensembl"/>
        </authorList>
    </citation>
    <scope>IDENTIFICATION</scope>
</reference>
<dbReference type="GO" id="GO:0016323">
    <property type="term" value="C:basolateral plasma membrane"/>
    <property type="evidence" value="ECO:0007669"/>
    <property type="project" value="TreeGrafter"/>
</dbReference>
<feature type="domain" description="Kazal-like" evidence="9">
    <location>
        <begin position="430"/>
        <end position="485"/>
    </location>
</feature>
<feature type="transmembrane region" description="Helical" evidence="8">
    <location>
        <begin position="391"/>
        <end position="410"/>
    </location>
</feature>
<dbReference type="PANTHER" id="PTHR11388:SF95">
    <property type="entry name" value="SOLUTE CARRIER ORGANIC ANION TRANSPORTER FAMILY MEMBER 6A1"/>
    <property type="match status" value="1"/>
</dbReference>
<feature type="transmembrane region" description="Helical" evidence="8">
    <location>
        <begin position="358"/>
        <end position="379"/>
    </location>
</feature>
<dbReference type="GeneTree" id="ENSGT01150000286985"/>
<dbReference type="InterPro" id="IPR036259">
    <property type="entry name" value="MFS_trans_sf"/>
</dbReference>
<evidence type="ECO:0000313" key="10">
    <source>
        <dbReference type="Ensembl" id="ENSUMAP00000020942"/>
    </source>
</evidence>
<dbReference type="AlphaFoldDB" id="A0A452UJ64"/>
<dbReference type="Pfam" id="PF07648">
    <property type="entry name" value="Kazal_2"/>
    <property type="match status" value="1"/>
</dbReference>
<proteinExistence type="inferred from homology"/>
<dbReference type="PANTHER" id="PTHR11388">
    <property type="entry name" value="ORGANIC ANION TRANSPORTER"/>
    <property type="match status" value="1"/>
</dbReference>
<feature type="transmembrane region" description="Helical" evidence="8">
    <location>
        <begin position="247"/>
        <end position="268"/>
    </location>
</feature>
<dbReference type="SUPFAM" id="SSF103473">
    <property type="entry name" value="MFS general substrate transporter"/>
    <property type="match status" value="1"/>
</dbReference>
<dbReference type="GO" id="GO:0043252">
    <property type="term" value="P:sodium-independent organic anion transport"/>
    <property type="evidence" value="ECO:0007669"/>
    <property type="project" value="TreeGrafter"/>
</dbReference>
<dbReference type="InterPro" id="IPR002350">
    <property type="entry name" value="Kazal_dom"/>
</dbReference>
<dbReference type="Pfam" id="PF03137">
    <property type="entry name" value="OATP"/>
    <property type="match status" value="2"/>
</dbReference>
<dbReference type="InterPro" id="IPR036058">
    <property type="entry name" value="Kazal_dom_sf"/>
</dbReference>
<evidence type="ECO:0000256" key="7">
    <source>
        <dbReference type="ARBA" id="ARBA00023157"/>
    </source>
</evidence>
<feature type="transmembrane region" description="Helical" evidence="8">
    <location>
        <begin position="144"/>
        <end position="165"/>
    </location>
</feature>
<dbReference type="Ensembl" id="ENSUMAT00000024818.1">
    <property type="protein sequence ID" value="ENSUMAP00000020942.1"/>
    <property type="gene ID" value="ENSUMAG00000015316.1"/>
</dbReference>
<evidence type="ECO:0000256" key="8">
    <source>
        <dbReference type="SAM" id="Phobius"/>
    </source>
</evidence>
<protein>
    <submittedName>
        <fullName evidence="10">Solute carrier organic anion transporter family member 6A1</fullName>
    </submittedName>
</protein>
<evidence type="ECO:0000256" key="1">
    <source>
        <dbReference type="ARBA" id="ARBA00004651"/>
    </source>
</evidence>
<feature type="transmembrane region" description="Helical" evidence="8">
    <location>
        <begin position="600"/>
        <end position="625"/>
    </location>
</feature>
<dbReference type="InterPro" id="IPR004156">
    <property type="entry name" value="OATP"/>
</dbReference>
<keyword evidence="7" id="KW-1015">Disulfide bond</keyword>
<comment type="similarity">
    <text evidence="2">Belongs to the organo anion transporter (TC 2.A.60) family.</text>
</comment>
<feature type="transmembrane region" description="Helical" evidence="8">
    <location>
        <begin position="547"/>
        <end position="569"/>
    </location>
</feature>
<keyword evidence="6 8" id="KW-0472">Membrane</keyword>
<dbReference type="Gene3D" id="1.20.1250.20">
    <property type="entry name" value="MFS general substrate transporter like domains"/>
    <property type="match status" value="1"/>
</dbReference>
<keyword evidence="3" id="KW-1003">Cell membrane</keyword>
<feature type="transmembrane region" description="Helical" evidence="8">
    <location>
        <begin position="172"/>
        <end position="192"/>
    </location>
</feature>
<name>A0A452UJ64_URSMA</name>
<gene>
    <name evidence="10" type="primary">SLCO6A1</name>
</gene>
<dbReference type="GO" id="GO:0015347">
    <property type="term" value="F:sodium-independent organic anion transmembrane transporter activity"/>
    <property type="evidence" value="ECO:0007669"/>
    <property type="project" value="TreeGrafter"/>
</dbReference>
<dbReference type="SUPFAM" id="SSF100895">
    <property type="entry name" value="Kazal-type serine protease inhibitors"/>
    <property type="match status" value="1"/>
</dbReference>
<accession>A0A452UJ64</accession>
<evidence type="ECO:0000256" key="4">
    <source>
        <dbReference type="ARBA" id="ARBA00022692"/>
    </source>
</evidence>